<keyword evidence="3" id="KW-1003">Cell membrane</keyword>
<keyword evidence="10" id="KW-1185">Reference proteome</keyword>
<dbReference type="GO" id="GO:0022857">
    <property type="term" value="F:transmembrane transporter activity"/>
    <property type="evidence" value="ECO:0007669"/>
    <property type="project" value="InterPro"/>
</dbReference>
<evidence type="ECO:0000256" key="7">
    <source>
        <dbReference type="SAM" id="Phobius"/>
    </source>
</evidence>
<comment type="caution">
    <text evidence="9">The sequence shown here is derived from an EMBL/GenBank/DDBJ whole genome shotgun (WGS) entry which is preliminary data.</text>
</comment>
<feature type="transmembrane region" description="Helical" evidence="7">
    <location>
        <begin position="326"/>
        <end position="347"/>
    </location>
</feature>
<sequence>MATAATPAGPWTPLRQPVFRAMWLALLVGNIGTWTHDVAAAWWMTEHTGSPLWVSAVQAATTLPMVLFALVAGTLADIVDRRRLLVLAQCWMFAVATLLALLAGEDRLPPEWLLGLTFLLGCGAAMATPAQVAIIPELVPRPMLAPAIALNSLGMNIARSIGPAFGGVVVARWGAHWAFAINAATFLGVAVVLMRWKREAASPALPPERFAGAFRAGLRYAMHADAFRAVLARAAGFFVFAGALPALLPVVVRQRLEAGAGAYGLLLACIGIGAIAGALVLPRLRARLASDRLVAWASMLCAATMGILAWAPFIAGLVPVMLAHGVGWICVLSTLQVGAQMAVPAWVRARALSLYILVFASSMAMGSLAWGAVAQAASVQLALALAAFGLLISALATRRFRLAAGEALDLAPSAHWPHPLVAPDNPGERGPVLVTVEYRIDASDRDTFGECMRLLGQSRRRDGAVQWMLFEDVAEPGLFFESFLLASWNEHLRQHARVTQEERALQERLARMHRGESPPRVRHFIGAGAPWARDGAA</sequence>
<feature type="transmembrane region" description="Helical" evidence="7">
    <location>
        <begin position="50"/>
        <end position="72"/>
    </location>
</feature>
<dbReference type="PROSITE" id="PS50850">
    <property type="entry name" value="MFS"/>
    <property type="match status" value="1"/>
</dbReference>
<feature type="transmembrane region" description="Helical" evidence="7">
    <location>
        <begin position="354"/>
        <end position="373"/>
    </location>
</feature>
<feature type="transmembrane region" description="Helical" evidence="7">
    <location>
        <begin position="230"/>
        <end position="248"/>
    </location>
</feature>
<feature type="domain" description="Major facilitator superfamily (MFS) profile" evidence="8">
    <location>
        <begin position="18"/>
        <end position="401"/>
    </location>
</feature>
<reference evidence="9 10" key="1">
    <citation type="submission" date="2019-06" db="EMBL/GenBank/DDBJ databases">
        <title>Lysobacter alkalisoli sp. nov. isolated from saline soil.</title>
        <authorList>
            <person name="Sun J.-Q."/>
            <person name="Xu L."/>
        </authorList>
    </citation>
    <scope>NUCLEOTIDE SEQUENCE [LARGE SCALE GENOMIC DNA]</scope>
    <source>
        <strain evidence="9 10">JCM 31130</strain>
    </source>
</reference>
<name>A0A508A8Y6_9GAMM</name>
<feature type="transmembrane region" description="Helical" evidence="7">
    <location>
        <begin position="177"/>
        <end position="196"/>
    </location>
</feature>
<feature type="transmembrane region" description="Helical" evidence="7">
    <location>
        <begin position="379"/>
        <end position="396"/>
    </location>
</feature>
<evidence type="ECO:0000256" key="5">
    <source>
        <dbReference type="ARBA" id="ARBA00022989"/>
    </source>
</evidence>
<dbReference type="SUPFAM" id="SSF103473">
    <property type="entry name" value="MFS general substrate transporter"/>
    <property type="match status" value="1"/>
</dbReference>
<evidence type="ECO:0000313" key="10">
    <source>
        <dbReference type="Proteomes" id="UP000318212"/>
    </source>
</evidence>
<keyword evidence="2" id="KW-0813">Transport</keyword>
<dbReference type="Proteomes" id="UP000318212">
    <property type="component" value="Unassembled WGS sequence"/>
</dbReference>
<evidence type="ECO:0000256" key="1">
    <source>
        <dbReference type="ARBA" id="ARBA00004651"/>
    </source>
</evidence>
<organism evidence="9 10">
    <name type="scientific">Marilutibacter aestuarii</name>
    <dbReference type="NCBI Taxonomy" id="1706195"/>
    <lineage>
        <taxon>Bacteria</taxon>
        <taxon>Pseudomonadati</taxon>
        <taxon>Pseudomonadota</taxon>
        <taxon>Gammaproteobacteria</taxon>
        <taxon>Lysobacterales</taxon>
        <taxon>Lysobacteraceae</taxon>
        <taxon>Marilutibacter</taxon>
    </lineage>
</organism>
<dbReference type="InterPro" id="IPR036259">
    <property type="entry name" value="MFS_trans_sf"/>
</dbReference>
<feature type="transmembrane region" description="Helical" evidence="7">
    <location>
        <begin position="84"/>
        <end position="104"/>
    </location>
</feature>
<evidence type="ECO:0000256" key="6">
    <source>
        <dbReference type="ARBA" id="ARBA00023136"/>
    </source>
</evidence>
<keyword evidence="6 7" id="KW-0472">Membrane</keyword>
<feature type="transmembrane region" description="Helical" evidence="7">
    <location>
        <begin position="260"/>
        <end position="281"/>
    </location>
</feature>
<evidence type="ECO:0000313" key="9">
    <source>
        <dbReference type="EMBL" id="TQD46330.1"/>
    </source>
</evidence>
<dbReference type="EMBL" id="VICE01000066">
    <property type="protein sequence ID" value="TQD46330.1"/>
    <property type="molecule type" value="Genomic_DNA"/>
</dbReference>
<dbReference type="PANTHER" id="PTHR23513:SF11">
    <property type="entry name" value="STAPHYLOFERRIN A TRANSPORTER"/>
    <property type="match status" value="1"/>
</dbReference>
<proteinExistence type="predicted"/>
<dbReference type="Pfam" id="PF05977">
    <property type="entry name" value="MFS_3"/>
    <property type="match status" value="1"/>
</dbReference>
<dbReference type="Gene3D" id="1.20.1250.20">
    <property type="entry name" value="MFS general substrate transporter like domains"/>
    <property type="match status" value="1"/>
</dbReference>
<keyword evidence="4 7" id="KW-0812">Transmembrane</keyword>
<dbReference type="CDD" id="cd06173">
    <property type="entry name" value="MFS_MefA_like"/>
    <property type="match status" value="1"/>
</dbReference>
<evidence type="ECO:0000256" key="4">
    <source>
        <dbReference type="ARBA" id="ARBA00022692"/>
    </source>
</evidence>
<dbReference type="RefSeq" id="WP_141518015.1">
    <property type="nucleotide sequence ID" value="NZ_VICE01000066.1"/>
</dbReference>
<protein>
    <submittedName>
        <fullName evidence="9">MFS transporter</fullName>
    </submittedName>
</protein>
<gene>
    <name evidence="9" type="ORF">FKV25_06680</name>
</gene>
<dbReference type="InterPro" id="IPR020846">
    <property type="entry name" value="MFS_dom"/>
</dbReference>
<evidence type="ECO:0000256" key="3">
    <source>
        <dbReference type="ARBA" id="ARBA00022475"/>
    </source>
</evidence>
<dbReference type="GO" id="GO:0005886">
    <property type="term" value="C:plasma membrane"/>
    <property type="evidence" value="ECO:0007669"/>
    <property type="project" value="UniProtKB-SubCell"/>
</dbReference>
<feature type="transmembrane region" description="Helical" evidence="7">
    <location>
        <begin position="147"/>
        <end position="171"/>
    </location>
</feature>
<dbReference type="PANTHER" id="PTHR23513">
    <property type="entry name" value="INTEGRAL MEMBRANE EFFLUX PROTEIN-RELATED"/>
    <property type="match status" value="1"/>
</dbReference>
<keyword evidence="5 7" id="KW-1133">Transmembrane helix</keyword>
<dbReference type="OrthoDB" id="9775268at2"/>
<feature type="transmembrane region" description="Helical" evidence="7">
    <location>
        <begin position="116"/>
        <end position="135"/>
    </location>
</feature>
<comment type="subcellular location">
    <subcellularLocation>
        <location evidence="1">Cell membrane</location>
        <topology evidence="1">Multi-pass membrane protein</topology>
    </subcellularLocation>
</comment>
<feature type="transmembrane region" description="Helical" evidence="7">
    <location>
        <begin position="293"/>
        <end position="314"/>
    </location>
</feature>
<evidence type="ECO:0000259" key="8">
    <source>
        <dbReference type="PROSITE" id="PS50850"/>
    </source>
</evidence>
<dbReference type="AlphaFoldDB" id="A0A508A8Y6"/>
<evidence type="ECO:0000256" key="2">
    <source>
        <dbReference type="ARBA" id="ARBA00022448"/>
    </source>
</evidence>
<dbReference type="InterPro" id="IPR010290">
    <property type="entry name" value="TM_effector"/>
</dbReference>
<accession>A0A508A8Y6</accession>
<feature type="transmembrane region" description="Helical" evidence="7">
    <location>
        <begin position="21"/>
        <end position="44"/>
    </location>
</feature>